<accession>A0A1Y1ZLU9</accession>
<dbReference type="AlphaFoldDB" id="A0A1Y1ZLU9"/>
<gene>
    <name evidence="1" type="ORF">BCR34DRAFT_329800</name>
</gene>
<name>A0A1Y1ZLU9_9PLEO</name>
<proteinExistence type="predicted"/>
<organism evidence="1 2">
    <name type="scientific">Clohesyomyces aquaticus</name>
    <dbReference type="NCBI Taxonomy" id="1231657"/>
    <lineage>
        <taxon>Eukaryota</taxon>
        <taxon>Fungi</taxon>
        <taxon>Dikarya</taxon>
        <taxon>Ascomycota</taxon>
        <taxon>Pezizomycotina</taxon>
        <taxon>Dothideomycetes</taxon>
        <taxon>Pleosporomycetidae</taxon>
        <taxon>Pleosporales</taxon>
        <taxon>Lindgomycetaceae</taxon>
        <taxon>Clohesyomyces</taxon>
    </lineage>
</organism>
<evidence type="ECO:0000313" key="1">
    <source>
        <dbReference type="EMBL" id="ORY11241.1"/>
    </source>
</evidence>
<keyword evidence="2" id="KW-1185">Reference proteome</keyword>
<evidence type="ECO:0000313" key="2">
    <source>
        <dbReference type="Proteomes" id="UP000193144"/>
    </source>
</evidence>
<sequence>MDRLSGGSHEGLEAVRTKPEQLVYLVVPGRRGLSCQPAQLQSDREGRLSRGMCLEGRGRPGLGWRGVIRRGMVLVVQSSHFHIALFTRENAGKARLARCGSSAHASGKDAPVGASPTGVPSQLPILHRVHGCCSCLHLSSALLIQDPFFAPTL</sequence>
<dbReference type="Proteomes" id="UP000193144">
    <property type="component" value="Unassembled WGS sequence"/>
</dbReference>
<comment type="caution">
    <text evidence="1">The sequence shown here is derived from an EMBL/GenBank/DDBJ whole genome shotgun (WGS) entry which is preliminary data.</text>
</comment>
<protein>
    <submittedName>
        <fullName evidence="1">Uncharacterized protein</fullName>
    </submittedName>
</protein>
<dbReference type="EMBL" id="MCFA01000063">
    <property type="protein sequence ID" value="ORY11241.1"/>
    <property type="molecule type" value="Genomic_DNA"/>
</dbReference>
<reference evidence="1 2" key="1">
    <citation type="submission" date="2016-07" db="EMBL/GenBank/DDBJ databases">
        <title>Pervasive Adenine N6-methylation of Active Genes in Fungi.</title>
        <authorList>
            <consortium name="DOE Joint Genome Institute"/>
            <person name="Mondo S.J."/>
            <person name="Dannebaum R.O."/>
            <person name="Kuo R.C."/>
            <person name="Labutti K."/>
            <person name="Haridas S."/>
            <person name="Kuo A."/>
            <person name="Salamov A."/>
            <person name="Ahrendt S.R."/>
            <person name="Lipzen A."/>
            <person name="Sullivan W."/>
            <person name="Andreopoulos W.B."/>
            <person name="Clum A."/>
            <person name="Lindquist E."/>
            <person name="Daum C."/>
            <person name="Ramamoorthy G.K."/>
            <person name="Gryganskyi A."/>
            <person name="Culley D."/>
            <person name="Magnuson J.K."/>
            <person name="James T.Y."/>
            <person name="O'Malley M.A."/>
            <person name="Stajich J.E."/>
            <person name="Spatafora J.W."/>
            <person name="Visel A."/>
            <person name="Grigoriev I.V."/>
        </authorList>
    </citation>
    <scope>NUCLEOTIDE SEQUENCE [LARGE SCALE GENOMIC DNA]</scope>
    <source>
        <strain evidence="1 2">CBS 115471</strain>
    </source>
</reference>